<feature type="compositionally biased region" description="Basic residues" evidence="9">
    <location>
        <begin position="433"/>
        <end position="446"/>
    </location>
</feature>
<dbReference type="PANTHER" id="PTHR45685">
    <property type="entry name" value="HELICASE SRCAP-RELATED"/>
    <property type="match status" value="1"/>
</dbReference>
<evidence type="ECO:0000256" key="2">
    <source>
        <dbReference type="ARBA" id="ARBA00022741"/>
    </source>
</evidence>
<dbReference type="InterPro" id="IPR014001">
    <property type="entry name" value="Helicase_ATP-bd"/>
</dbReference>
<gene>
    <name evidence="12" type="ORF">OSTQU699_LOCUS9758</name>
</gene>
<dbReference type="SMART" id="SM00487">
    <property type="entry name" value="DEXDc"/>
    <property type="match status" value="1"/>
</dbReference>
<dbReference type="GO" id="GO:0016887">
    <property type="term" value="F:ATP hydrolysis activity"/>
    <property type="evidence" value="ECO:0007669"/>
    <property type="project" value="TreeGrafter"/>
</dbReference>
<dbReference type="AlphaFoldDB" id="A0A8S1JDX3"/>
<dbReference type="GO" id="GO:0004386">
    <property type="term" value="F:helicase activity"/>
    <property type="evidence" value="ECO:0007669"/>
    <property type="project" value="UniProtKB-KW"/>
</dbReference>
<evidence type="ECO:0000256" key="4">
    <source>
        <dbReference type="ARBA" id="ARBA00022806"/>
    </source>
</evidence>
<dbReference type="InterPro" id="IPR014012">
    <property type="entry name" value="HSA_dom"/>
</dbReference>
<evidence type="ECO:0000256" key="3">
    <source>
        <dbReference type="ARBA" id="ARBA00022801"/>
    </source>
</evidence>
<feature type="region of interest" description="Disordered" evidence="9">
    <location>
        <begin position="622"/>
        <end position="678"/>
    </location>
</feature>
<sequence length="957" mass="105439">MSGGGNGPPAGPSAVGALRLSEEEILRRAVALRRDRELVRGGPPKEPDRNFTHWDQLLQEMRWMADDFSRERKWKVSQGKLFARRCSRAKLDAAAKQQQREREEEQRKRRKCAWVAKEVMRFWRKAERVVAFKTHLAVEKRRKELMDKHLDFFLGQTERYTSMVAQNLTGASEGHSQGEPSTSQPSQTNQTATKPGVDNPLLGAAKFGAQKRCPNGVLKRVAFADENQEELRANKKARTGDPADGDPAQQFECSPAVKLPPEIDASTAGGMLPSRESSPVSRSPVGDGTPGKPLDRGAQSVHLTELDQQIQTADSSDDHDDDYDASNVHEDLDEATLQEEERRAAAEGGVSQQQELDTLKEEADLPLEALLQKYKLSVTGDCRLENVRSSSQLADGGDESDEDVASDTREVGDAGRKEVTEPVKNQLGEKGRALHRQGLRPSKNGKKATVGSHMVHALPGLLSLQDSYGEQRSKDARPEQEKGLVQTLLSGETKDEEGGHSPSGELATDLAVSISRVGPTEADDADDYATSNDGEDDEATLEEQEQFEGVASGHHKQELTELNKEAEIPLDELLKRYGVGVSNDCTIEPIRGSPGEPQEQEDASAVGNALPVSVTVTVPVPVTVEEDNKPSARGPDTFSEAAGARDGGPNERDDLDGVASKEAAESHNRNSSSQCDIEAGKHGKGLVMTEHSAAAETTARGGDASPQNRHGSPSAEVLADASAAATAAQPSGHTLSTSQVRTQVPFLLKHALREYQHIGLDWLVTIYRKRINGILADEMGLGKTIQTIALLAWLVAEEGVWGPHLIVVPTSVMLNWEMEFKKWCPAFKLLTYYGSAKERKAKRQGWSKPNAFHVCITSYTLILQDAKMFRRKKWKYLILDEAHMIKNWKSLRWQTLLNFNSKRRLLLTGTPLQNDLMELWSLMHFLMPHVFASHAQFKDWFSSPLTGMVQGQEEVNK</sequence>
<dbReference type="Pfam" id="PF00176">
    <property type="entry name" value="SNF2-rel_dom"/>
    <property type="match status" value="1"/>
</dbReference>
<dbReference type="GO" id="GO:0006338">
    <property type="term" value="P:chromatin remodeling"/>
    <property type="evidence" value="ECO:0007669"/>
    <property type="project" value="TreeGrafter"/>
</dbReference>
<keyword evidence="8" id="KW-0539">Nucleus</keyword>
<evidence type="ECO:0000256" key="6">
    <source>
        <dbReference type="ARBA" id="ARBA00022853"/>
    </source>
</evidence>
<feature type="region of interest" description="Disordered" evidence="9">
    <location>
        <begin position="491"/>
        <end position="558"/>
    </location>
</feature>
<feature type="region of interest" description="Disordered" evidence="9">
    <location>
        <begin position="588"/>
        <end position="610"/>
    </location>
</feature>
<feature type="region of interest" description="Disordered" evidence="9">
    <location>
        <begin position="387"/>
        <end position="454"/>
    </location>
</feature>
<keyword evidence="6" id="KW-0156">Chromatin regulator</keyword>
<dbReference type="GO" id="GO:0042393">
    <property type="term" value="F:histone binding"/>
    <property type="evidence" value="ECO:0007669"/>
    <property type="project" value="TreeGrafter"/>
</dbReference>
<dbReference type="SMART" id="SM00573">
    <property type="entry name" value="HSA"/>
    <property type="match status" value="1"/>
</dbReference>
<dbReference type="OrthoDB" id="372624at2759"/>
<keyword evidence="2" id="KW-0547">Nucleotide-binding</keyword>
<organism evidence="12 13">
    <name type="scientific">Ostreobium quekettii</name>
    <dbReference type="NCBI Taxonomy" id="121088"/>
    <lineage>
        <taxon>Eukaryota</taxon>
        <taxon>Viridiplantae</taxon>
        <taxon>Chlorophyta</taxon>
        <taxon>core chlorophytes</taxon>
        <taxon>Ulvophyceae</taxon>
        <taxon>TCBD clade</taxon>
        <taxon>Bryopsidales</taxon>
        <taxon>Ostreobineae</taxon>
        <taxon>Ostreobiaceae</taxon>
        <taxon>Ostreobium</taxon>
    </lineage>
</organism>
<comment type="caution">
    <text evidence="12">The sequence shown here is derived from an EMBL/GenBank/DDBJ whole genome shotgun (WGS) entry which is preliminary data.</text>
</comment>
<dbReference type="EMBL" id="CAJHUC010002806">
    <property type="protein sequence ID" value="CAD7704403.1"/>
    <property type="molecule type" value="Genomic_DNA"/>
</dbReference>
<evidence type="ECO:0000259" key="10">
    <source>
        <dbReference type="PROSITE" id="PS51192"/>
    </source>
</evidence>
<feature type="non-terminal residue" evidence="12">
    <location>
        <position position="957"/>
    </location>
</feature>
<evidence type="ECO:0000259" key="11">
    <source>
        <dbReference type="PROSITE" id="PS51204"/>
    </source>
</evidence>
<feature type="compositionally biased region" description="Basic and acidic residues" evidence="9">
    <location>
        <begin position="232"/>
        <end position="241"/>
    </location>
</feature>
<evidence type="ECO:0000256" key="7">
    <source>
        <dbReference type="ARBA" id="ARBA00023125"/>
    </source>
</evidence>
<dbReference type="PROSITE" id="PS51204">
    <property type="entry name" value="HSA"/>
    <property type="match status" value="1"/>
</dbReference>
<feature type="region of interest" description="Disordered" evidence="9">
    <location>
        <begin position="232"/>
        <end position="359"/>
    </location>
</feature>
<dbReference type="Proteomes" id="UP000708148">
    <property type="component" value="Unassembled WGS sequence"/>
</dbReference>
<keyword evidence="5" id="KW-0067">ATP-binding</keyword>
<proteinExistence type="predicted"/>
<dbReference type="CDD" id="cd18003">
    <property type="entry name" value="DEXQc_SRCAP"/>
    <property type="match status" value="1"/>
</dbReference>
<dbReference type="InterPro" id="IPR050520">
    <property type="entry name" value="INO80/SWR1_helicase"/>
</dbReference>
<evidence type="ECO:0000313" key="12">
    <source>
        <dbReference type="EMBL" id="CAD7704403.1"/>
    </source>
</evidence>
<dbReference type="PROSITE" id="PS51192">
    <property type="entry name" value="HELICASE_ATP_BIND_1"/>
    <property type="match status" value="1"/>
</dbReference>
<dbReference type="SUPFAM" id="SSF52540">
    <property type="entry name" value="P-loop containing nucleoside triphosphate hydrolases"/>
    <property type="match status" value="1"/>
</dbReference>
<protein>
    <submittedName>
        <fullName evidence="12">Uncharacterized protein</fullName>
    </submittedName>
</protein>
<dbReference type="GO" id="GO:0003677">
    <property type="term" value="F:DNA binding"/>
    <property type="evidence" value="ECO:0007669"/>
    <property type="project" value="UniProtKB-KW"/>
</dbReference>
<dbReference type="InterPro" id="IPR027417">
    <property type="entry name" value="P-loop_NTPase"/>
</dbReference>
<name>A0A8S1JDX3_9CHLO</name>
<evidence type="ECO:0000256" key="5">
    <source>
        <dbReference type="ARBA" id="ARBA00022840"/>
    </source>
</evidence>
<dbReference type="GO" id="GO:0000812">
    <property type="term" value="C:Swr1 complex"/>
    <property type="evidence" value="ECO:0007669"/>
    <property type="project" value="TreeGrafter"/>
</dbReference>
<dbReference type="InterPro" id="IPR038718">
    <property type="entry name" value="SNF2-like_sf"/>
</dbReference>
<keyword evidence="7" id="KW-0238">DNA-binding</keyword>
<comment type="subcellular location">
    <subcellularLocation>
        <location evidence="1">Nucleus</location>
    </subcellularLocation>
</comment>
<accession>A0A8S1JDX3</accession>
<evidence type="ECO:0000313" key="13">
    <source>
        <dbReference type="Proteomes" id="UP000708148"/>
    </source>
</evidence>
<dbReference type="PANTHER" id="PTHR45685:SF1">
    <property type="entry name" value="HELICASE SRCAP"/>
    <property type="match status" value="1"/>
</dbReference>
<dbReference type="GO" id="GO:0005524">
    <property type="term" value="F:ATP binding"/>
    <property type="evidence" value="ECO:0007669"/>
    <property type="project" value="UniProtKB-KW"/>
</dbReference>
<feature type="compositionally biased region" description="Acidic residues" evidence="9">
    <location>
        <begin position="521"/>
        <end position="546"/>
    </location>
</feature>
<feature type="compositionally biased region" description="Basic and acidic residues" evidence="9">
    <location>
        <begin position="406"/>
        <end position="432"/>
    </location>
</feature>
<dbReference type="Pfam" id="PF07529">
    <property type="entry name" value="HSA"/>
    <property type="match status" value="1"/>
</dbReference>
<keyword evidence="4" id="KW-0347">Helicase</keyword>
<feature type="domain" description="Helicase ATP-binding" evidence="10">
    <location>
        <begin position="764"/>
        <end position="929"/>
    </location>
</feature>
<feature type="compositionally biased region" description="Low complexity" evidence="9">
    <location>
        <begin position="273"/>
        <end position="285"/>
    </location>
</feature>
<dbReference type="FunFam" id="3.40.50.10810:FF:000005">
    <property type="entry name" value="Photoperiod-independent early flowering 1"/>
    <property type="match status" value="1"/>
</dbReference>
<feature type="domain" description="HSA" evidence="11">
    <location>
        <begin position="41"/>
        <end position="113"/>
    </location>
</feature>
<evidence type="ECO:0000256" key="9">
    <source>
        <dbReference type="SAM" id="MobiDB-lite"/>
    </source>
</evidence>
<reference evidence="12" key="1">
    <citation type="submission" date="2020-12" db="EMBL/GenBank/DDBJ databases">
        <authorList>
            <person name="Iha C."/>
        </authorList>
    </citation>
    <scope>NUCLEOTIDE SEQUENCE</scope>
</reference>
<dbReference type="InterPro" id="IPR000330">
    <property type="entry name" value="SNF2_N"/>
</dbReference>
<feature type="compositionally biased region" description="Acidic residues" evidence="9">
    <location>
        <begin position="396"/>
        <end position="405"/>
    </location>
</feature>
<keyword evidence="3" id="KW-0378">Hydrolase</keyword>
<evidence type="ECO:0000256" key="8">
    <source>
        <dbReference type="ARBA" id="ARBA00023242"/>
    </source>
</evidence>
<feature type="region of interest" description="Disordered" evidence="9">
    <location>
        <begin position="694"/>
        <end position="736"/>
    </location>
</feature>
<feature type="compositionally biased region" description="Polar residues" evidence="9">
    <location>
        <begin position="171"/>
        <end position="193"/>
    </location>
</feature>
<keyword evidence="13" id="KW-1185">Reference proteome</keyword>
<feature type="compositionally biased region" description="Low complexity" evidence="9">
    <location>
        <begin position="715"/>
        <end position="728"/>
    </location>
</feature>
<evidence type="ECO:0000256" key="1">
    <source>
        <dbReference type="ARBA" id="ARBA00004123"/>
    </source>
</evidence>
<feature type="region of interest" description="Disordered" evidence="9">
    <location>
        <begin position="171"/>
        <end position="202"/>
    </location>
</feature>
<dbReference type="Gene3D" id="3.40.50.10810">
    <property type="entry name" value="Tandem AAA-ATPase domain"/>
    <property type="match status" value="1"/>
</dbReference>
<feature type="compositionally biased region" description="Acidic residues" evidence="9">
    <location>
        <begin position="315"/>
        <end position="324"/>
    </location>
</feature>